<keyword evidence="2 3" id="KW-0802">TPR repeat</keyword>
<protein>
    <submittedName>
        <fullName evidence="4">Uncharacterized protein</fullName>
    </submittedName>
</protein>
<gene>
    <name evidence="4" type="ORF">ALAG00032_LOCUS11367</name>
</gene>
<dbReference type="PANTHER" id="PTHR44858:SF1">
    <property type="entry name" value="UDP-N-ACETYLGLUCOSAMINE--PEPTIDE N-ACETYLGLUCOSAMINYLTRANSFERASE SPINDLY-RELATED"/>
    <property type="match status" value="1"/>
</dbReference>
<proteinExistence type="predicted"/>
<feature type="repeat" description="TPR" evidence="3">
    <location>
        <begin position="388"/>
        <end position="421"/>
    </location>
</feature>
<evidence type="ECO:0000256" key="2">
    <source>
        <dbReference type="ARBA" id="ARBA00022803"/>
    </source>
</evidence>
<dbReference type="Pfam" id="PF13174">
    <property type="entry name" value="TPR_6"/>
    <property type="match status" value="1"/>
</dbReference>
<keyword evidence="1" id="KW-0677">Repeat</keyword>
<dbReference type="SUPFAM" id="SSF48452">
    <property type="entry name" value="TPR-like"/>
    <property type="match status" value="2"/>
</dbReference>
<dbReference type="InterPro" id="IPR019734">
    <property type="entry name" value="TPR_rpt"/>
</dbReference>
<evidence type="ECO:0000256" key="3">
    <source>
        <dbReference type="PROSITE-ProRule" id="PRU00339"/>
    </source>
</evidence>
<sequence length="871" mass="98191">MGSFKIGGSSNALVKANKLAQEEKYEEALQYIMKLLPNEINSDSAQKILGICFWKLSRLQEASFTFKKLVANNPDSTEILENHESVEIAIKLQALTTANDLRLEESCDAQTLLNFYDAIELSDPCNDEIRFRVLFDQGCILKKEGFFAKASQYFDAAIEFNTKLALAYQNFGEVRRELQDYEEGAMVAFKHAIQNTNNDEESLNLARRSLVEVSILAGKYDNVFNQVEYLLQEENKHDLHDVFYWRGIAYLRTQNEFLACADLFKSYDLLVNMKKEIPQSLRFLLIIASTKCSETLILRGSYVEALSYLDRAFSIVIDKHHPLCEKVLFNRAICMAIFAGVQRQEEALTQIEAVAEAQNNDDSMRLAIAAASILLQKQRSIDLPAGVIELIYDIGICRFKAQQYNAARDAFQRILKLKSSHRAAKAALKHIKTVLVAIEEKKKDDLKILEARANGLFESMLELDELEKYTLALDEFKDQLAWCMTKLVHIKIAAACTDRDSIVLYGNVEKNAIEISDAINSIEMTSKLSNCIAAELEEIRIAKDTAVNALTAAREVVKTDSDDFAYIFTKATDALDALEATTQSRTREPIAIVMAQIAGNKLVSIAKIRELIANFNIEIESAYTEIENAIEMKRNTLEAETVVESLKLKLQESNNLISILKMKLDHAGLVKNEVSMAAKILEDAKLAFDTQQYDIEALMHRCLEVELATREATLAVRSACLQEEKSQMITKLEACILNINFAVVEDDAQKLAMHEETDFVNNLKNAKDARIKALDFIKDDSLILAQVAVDEARIYLLSLKSAVFLAKKVAHSRHVKELHNLETSRAETKTKETEIIIQQVLEHFCSKAQSDKKSFITTIAIITRLSTETTI</sequence>
<dbReference type="EMBL" id="HBIJ01017072">
    <property type="protein sequence ID" value="CAE0370588.1"/>
    <property type="molecule type" value="Transcribed_RNA"/>
</dbReference>
<evidence type="ECO:0000313" key="4">
    <source>
        <dbReference type="EMBL" id="CAE0370588.1"/>
    </source>
</evidence>
<organism evidence="4">
    <name type="scientific">Aureoumbra lagunensis</name>
    <dbReference type="NCBI Taxonomy" id="44058"/>
    <lineage>
        <taxon>Eukaryota</taxon>
        <taxon>Sar</taxon>
        <taxon>Stramenopiles</taxon>
        <taxon>Ochrophyta</taxon>
        <taxon>Pelagophyceae</taxon>
        <taxon>Pelagomonadales</taxon>
        <taxon>Aureoumbra</taxon>
    </lineage>
</organism>
<evidence type="ECO:0000256" key="1">
    <source>
        <dbReference type="ARBA" id="ARBA00022737"/>
    </source>
</evidence>
<dbReference type="PANTHER" id="PTHR44858">
    <property type="entry name" value="TETRATRICOPEPTIDE REPEAT PROTEIN 6"/>
    <property type="match status" value="1"/>
</dbReference>
<dbReference type="PROSITE" id="PS50005">
    <property type="entry name" value="TPR"/>
    <property type="match status" value="1"/>
</dbReference>
<name>A0A7S3JZX7_9STRA</name>
<accession>A0A7S3JZX7</accession>
<dbReference type="SMART" id="SM00028">
    <property type="entry name" value="TPR"/>
    <property type="match status" value="4"/>
</dbReference>
<dbReference type="Gene3D" id="1.25.40.10">
    <property type="entry name" value="Tetratricopeptide repeat domain"/>
    <property type="match status" value="3"/>
</dbReference>
<dbReference type="InterPro" id="IPR050498">
    <property type="entry name" value="Ycf3"/>
</dbReference>
<dbReference type="InterPro" id="IPR011990">
    <property type="entry name" value="TPR-like_helical_dom_sf"/>
</dbReference>
<reference evidence="4" key="1">
    <citation type="submission" date="2021-01" db="EMBL/GenBank/DDBJ databases">
        <authorList>
            <person name="Corre E."/>
            <person name="Pelletier E."/>
            <person name="Niang G."/>
            <person name="Scheremetjew M."/>
            <person name="Finn R."/>
            <person name="Kale V."/>
            <person name="Holt S."/>
            <person name="Cochrane G."/>
            <person name="Meng A."/>
            <person name="Brown T."/>
            <person name="Cohen L."/>
        </authorList>
    </citation>
    <scope>NUCLEOTIDE SEQUENCE</scope>
    <source>
        <strain evidence="4">CCMP1510</strain>
    </source>
</reference>
<dbReference type="AlphaFoldDB" id="A0A7S3JZX7"/>